<dbReference type="eggNOG" id="arCOG09118">
    <property type="taxonomic scope" value="Archaea"/>
</dbReference>
<reference evidence="3 4" key="2">
    <citation type="journal article" date="2013" name="PLoS ONE">
        <title>INDIGO - INtegrated Data Warehouse of MIcrobial GenOmes with Examples from the Red Sea Extremophiles.</title>
        <authorList>
            <person name="Alam I."/>
            <person name="Antunes A."/>
            <person name="Kamau A.A."/>
            <person name="Ba Alawi W."/>
            <person name="Kalkatawi M."/>
            <person name="Stingl U."/>
            <person name="Bajic V.B."/>
        </authorList>
    </citation>
    <scope>NUCLEOTIDE SEQUENCE [LARGE SCALE GENOMIC DNA]</scope>
    <source>
        <strain evidence="3 4">SARL4B</strain>
    </source>
</reference>
<keyword evidence="5" id="KW-1185">Reference proteome</keyword>
<dbReference type="AlphaFoldDB" id="F7PM55"/>
<proteinExistence type="predicted"/>
<evidence type="ECO:0000313" key="2">
    <source>
        <dbReference type="EMBL" id="CCQ34504.1"/>
    </source>
</evidence>
<sequence>MYSRAHAVISLLVAGGIVLAESVVLAGEPTVAPAIAVAYGVALGVLIDLDHFVLAWALSGSLDPLRRVLRAPWIVVTDPSTIFEADELGPYHRLISHVVIAGVLVPGVWLAVDPFLGILSAAVLYAHLLADLFADMRNFETIPADKTRP</sequence>
<gene>
    <name evidence="3" type="ORF">HLRTI_001541</name>
    <name evidence="2" type="ORF">HTIA_2396</name>
</gene>
<keyword evidence="2" id="KW-0378">Hydrolase</keyword>
<name>F7PM55_9EURY</name>
<dbReference type="PATRIC" id="fig|1033806.12.peg.2385"/>
<reference evidence="2 5" key="3">
    <citation type="journal article" date="2014" name="Environ. Microbiol.">
        <title>Halorhabdus tiamatea: proteogenomics and glycosidase activity measurements identify the first cultivated euryarchaeon from a deep-sea anoxic brine lake as potential polysaccharide degrader.</title>
        <authorList>
            <person name="Werner J."/>
            <person name="Ferrer M."/>
            <person name="Michel G."/>
            <person name="Mann A.J."/>
            <person name="Huang S."/>
            <person name="Juarez S."/>
            <person name="Ciordia S."/>
            <person name="Albar J.P."/>
            <person name="Alcaide M."/>
            <person name="La Cono V."/>
            <person name="Yakimov M.M."/>
            <person name="Antunes A."/>
            <person name="Taborda M."/>
            <person name="Da Costa M.S."/>
            <person name="Amann R.I."/>
            <person name="Gloeckner F.O."/>
            <person name="Golyshina O.V."/>
            <person name="Golyshin P.N."/>
            <person name="Teeling H."/>
        </authorList>
    </citation>
    <scope>NUCLEOTIDE SEQUENCE [LARGE SCALE GENOMIC DNA]</scope>
    <source>
        <strain evidence="5">SARL4B</strain>
        <strain evidence="2">Type strain: SARL4B</strain>
    </source>
</reference>
<dbReference type="Proteomes" id="UP000003861">
    <property type="component" value="Unassembled WGS sequence"/>
</dbReference>
<dbReference type="Proteomes" id="UP000015381">
    <property type="component" value="Chromosome I"/>
</dbReference>
<keyword evidence="1" id="KW-0812">Transmembrane</keyword>
<dbReference type="EMBL" id="AFNT02000016">
    <property type="protein sequence ID" value="ERJ06336.1"/>
    <property type="molecule type" value="Genomic_DNA"/>
</dbReference>
<dbReference type="EMBL" id="HF571520">
    <property type="protein sequence ID" value="CCQ34504.1"/>
    <property type="molecule type" value="Genomic_DNA"/>
</dbReference>
<dbReference type="STRING" id="1033806.HTIA_2396"/>
<dbReference type="GeneID" id="23799056"/>
<feature type="transmembrane region" description="Helical" evidence="1">
    <location>
        <begin position="118"/>
        <end position="134"/>
    </location>
</feature>
<evidence type="ECO:0000313" key="4">
    <source>
        <dbReference type="Proteomes" id="UP000003861"/>
    </source>
</evidence>
<dbReference type="HOGENOM" id="CLU_143265_0_0_2"/>
<dbReference type="KEGG" id="hti:HTIA_2396"/>
<evidence type="ECO:0000256" key="1">
    <source>
        <dbReference type="SAM" id="Phobius"/>
    </source>
</evidence>
<evidence type="ECO:0000313" key="5">
    <source>
        <dbReference type="Proteomes" id="UP000015381"/>
    </source>
</evidence>
<evidence type="ECO:0000313" key="3">
    <source>
        <dbReference type="EMBL" id="ERJ06336.1"/>
    </source>
</evidence>
<accession>F7PM55</accession>
<organism evidence="3 4">
    <name type="scientific">Halorhabdus tiamatea SARL4B</name>
    <dbReference type="NCBI Taxonomy" id="1033806"/>
    <lineage>
        <taxon>Archaea</taxon>
        <taxon>Methanobacteriati</taxon>
        <taxon>Methanobacteriota</taxon>
        <taxon>Stenosarchaea group</taxon>
        <taxon>Halobacteria</taxon>
        <taxon>Halobacteriales</taxon>
        <taxon>Haloarculaceae</taxon>
        <taxon>Halorhabdus</taxon>
    </lineage>
</organism>
<dbReference type="RefSeq" id="WP_008527171.1">
    <property type="nucleotide sequence ID" value="NC_021921.1"/>
</dbReference>
<keyword evidence="1" id="KW-0472">Membrane</keyword>
<protein>
    <submittedName>
        <fullName evidence="2">Membrane-bound metal-dependent hydrolase-like protein (DUF457)</fullName>
    </submittedName>
</protein>
<feature type="transmembrane region" description="Helical" evidence="1">
    <location>
        <begin position="36"/>
        <end position="58"/>
    </location>
</feature>
<keyword evidence="1" id="KW-1133">Transmembrane helix</keyword>
<reference evidence="3 4" key="1">
    <citation type="journal article" date="2011" name="J. Bacteriol.">
        <title>Genome sequence of Halorhabdus tiamatea, the first archaeon isolated from a deep-sea anoxic brine lake.</title>
        <authorList>
            <person name="Antunes A."/>
            <person name="Alam I."/>
            <person name="Bajic V.B."/>
            <person name="Stingl U."/>
        </authorList>
    </citation>
    <scope>NUCLEOTIDE SEQUENCE [LARGE SCALE GENOMIC DNA]</scope>
    <source>
        <strain evidence="3 4">SARL4B</strain>
    </source>
</reference>
<dbReference type="GO" id="GO:0016787">
    <property type="term" value="F:hydrolase activity"/>
    <property type="evidence" value="ECO:0007669"/>
    <property type="project" value="UniProtKB-KW"/>
</dbReference>
<dbReference type="OrthoDB" id="307593at2157"/>